<dbReference type="AlphaFoldDB" id="T0GR52"/>
<dbReference type="SUPFAM" id="SSF48403">
    <property type="entry name" value="Ankyrin repeat"/>
    <property type="match status" value="1"/>
</dbReference>
<protein>
    <submittedName>
        <fullName evidence="2">Ankyrin repeat protein</fullName>
    </submittedName>
</protein>
<dbReference type="Proteomes" id="UP000015442">
    <property type="component" value="Unassembled WGS sequence"/>
</dbReference>
<accession>T0GR52</accession>
<name>T0GR52_9LEPT</name>
<proteinExistence type="predicted"/>
<organism evidence="2 3">
    <name type="scientific">Leptospira noguchii serovar Panama str. CZ214</name>
    <dbReference type="NCBI Taxonomy" id="1001595"/>
    <lineage>
        <taxon>Bacteria</taxon>
        <taxon>Pseudomonadati</taxon>
        <taxon>Spirochaetota</taxon>
        <taxon>Spirochaetia</taxon>
        <taxon>Leptospirales</taxon>
        <taxon>Leptospiraceae</taxon>
        <taxon>Leptospira</taxon>
    </lineage>
</organism>
<evidence type="ECO:0000256" key="1">
    <source>
        <dbReference type="PROSITE-ProRule" id="PRU00023"/>
    </source>
</evidence>
<sequence>MLGAKADPYLETTSGINAAVLATDLCSLPILKILRNYNVDLNRHSKKGFLPIHTAAGRCNGKFLQFLIESGADPEATTKIGTTPLMQAIKLGNLEPVSKLPIKKVKSNDRACEIKRCKIIFRFSFPTN</sequence>
<evidence type="ECO:0000313" key="2">
    <source>
        <dbReference type="EMBL" id="EQA71402.1"/>
    </source>
</evidence>
<dbReference type="PROSITE" id="PS50088">
    <property type="entry name" value="ANK_REPEAT"/>
    <property type="match status" value="1"/>
</dbReference>
<reference evidence="2 3" key="1">
    <citation type="submission" date="2013-05" db="EMBL/GenBank/DDBJ databases">
        <authorList>
            <person name="Harkins D.M."/>
            <person name="Durkin A.S."/>
            <person name="Brinkac L.M."/>
            <person name="Haft D.H."/>
            <person name="Selengut J.D."/>
            <person name="Sanka R."/>
            <person name="DePew J."/>
            <person name="Purushe J."/>
            <person name="Hartskeerl R.A."/>
            <person name="Ahmed A."/>
            <person name="van der Linden H."/>
            <person name="Goris M.G.A."/>
            <person name="Vinetz J.M."/>
            <person name="Sutton G.G."/>
            <person name="Nierman W.C."/>
            <person name="Fouts D.E."/>
        </authorList>
    </citation>
    <scope>NUCLEOTIDE SEQUENCE [LARGE SCALE GENOMIC DNA]</scope>
    <source>
        <strain evidence="2 3">CZ214</strain>
    </source>
</reference>
<dbReference type="InterPro" id="IPR002110">
    <property type="entry name" value="Ankyrin_rpt"/>
</dbReference>
<evidence type="ECO:0000313" key="3">
    <source>
        <dbReference type="Proteomes" id="UP000015442"/>
    </source>
</evidence>
<feature type="repeat" description="ANK" evidence="1">
    <location>
        <begin position="47"/>
        <end position="79"/>
    </location>
</feature>
<keyword evidence="1" id="KW-0040">ANK repeat</keyword>
<dbReference type="InterPro" id="IPR036770">
    <property type="entry name" value="Ankyrin_rpt-contain_sf"/>
</dbReference>
<comment type="caution">
    <text evidence="2">The sequence shown here is derived from an EMBL/GenBank/DDBJ whole genome shotgun (WGS) entry which is preliminary data.</text>
</comment>
<dbReference type="EMBL" id="AKWY02000021">
    <property type="protein sequence ID" value="EQA71402.1"/>
    <property type="molecule type" value="Genomic_DNA"/>
</dbReference>
<gene>
    <name evidence="2" type="ORF">LEP1GSC059_2757</name>
</gene>
<dbReference type="PROSITE" id="PS50297">
    <property type="entry name" value="ANK_REP_REGION"/>
    <property type="match status" value="1"/>
</dbReference>
<dbReference type="Gene3D" id="1.25.40.20">
    <property type="entry name" value="Ankyrin repeat-containing domain"/>
    <property type="match status" value="1"/>
</dbReference>
<dbReference type="Pfam" id="PF12796">
    <property type="entry name" value="Ank_2"/>
    <property type="match status" value="1"/>
</dbReference>